<evidence type="ECO:0000256" key="12">
    <source>
        <dbReference type="ARBA" id="ARBA00050944"/>
    </source>
</evidence>
<comment type="pathway">
    <text evidence="1">Lipid metabolism.</text>
</comment>
<dbReference type="PANTHER" id="PTHR46274:SF6">
    <property type="entry name" value="TYR_PHOSPHATASE_2 DOMAIN-CONTAINING PROTEIN"/>
    <property type="match status" value="1"/>
</dbReference>
<dbReference type="SUPFAM" id="SSF52799">
    <property type="entry name" value="(Phosphotyrosine protein) phosphatases II"/>
    <property type="match status" value="1"/>
</dbReference>
<feature type="region of interest" description="Disordered" evidence="14">
    <location>
        <begin position="1"/>
        <end position="28"/>
    </location>
</feature>
<comment type="pathway">
    <text evidence="9">Phospholipid metabolism; phosphatidylglycerol biosynthesis; phosphatidylglycerol from CDP-diacylglycerol: step 2/2.</text>
</comment>
<dbReference type="OrthoDB" id="273181at2759"/>
<dbReference type="GO" id="GO:0048364">
    <property type="term" value="P:root development"/>
    <property type="evidence" value="ECO:0007669"/>
    <property type="project" value="UniProtKB-ARBA"/>
</dbReference>
<keyword evidence="7" id="KW-0594">Phospholipid biosynthesis</keyword>
<evidence type="ECO:0008006" key="19">
    <source>
        <dbReference type="Google" id="ProtNLM"/>
    </source>
</evidence>
<dbReference type="AlphaFoldDB" id="A0A6D2LQL8"/>
<evidence type="ECO:0000259" key="15">
    <source>
        <dbReference type="PROSITE" id="PS50054"/>
    </source>
</evidence>
<dbReference type="InterPro" id="IPR000340">
    <property type="entry name" value="Dual-sp_phosphatase_cat-dom"/>
</dbReference>
<keyword evidence="4" id="KW-0378">Hydrolase</keyword>
<dbReference type="Proteomes" id="UP000467841">
    <property type="component" value="Unassembled WGS sequence"/>
</dbReference>
<keyword evidence="18" id="KW-1185">Reference proteome</keyword>
<dbReference type="Pfam" id="PF00782">
    <property type="entry name" value="DSPc"/>
    <property type="match status" value="1"/>
</dbReference>
<feature type="domain" description="Tyrosine-protein phosphatase" evidence="15">
    <location>
        <begin position="68"/>
        <end position="215"/>
    </location>
</feature>
<evidence type="ECO:0000256" key="5">
    <source>
        <dbReference type="ARBA" id="ARBA00022912"/>
    </source>
</evidence>
<evidence type="ECO:0000256" key="2">
    <source>
        <dbReference type="ARBA" id="ARBA00008601"/>
    </source>
</evidence>
<dbReference type="InterPro" id="IPR000387">
    <property type="entry name" value="Tyr_Pase_dom"/>
</dbReference>
<evidence type="ECO:0000256" key="8">
    <source>
        <dbReference type="ARBA" id="ARBA00023264"/>
    </source>
</evidence>
<evidence type="ECO:0000256" key="14">
    <source>
        <dbReference type="SAM" id="MobiDB-lite"/>
    </source>
</evidence>
<dbReference type="PANTHER" id="PTHR46274">
    <property type="entry name" value="PHOSPHATIDYLINOSITOL PHOSPHATASE"/>
    <property type="match status" value="1"/>
</dbReference>
<keyword evidence="5" id="KW-0904">Protein phosphatase</keyword>
<sequence>MIDETEEDEETQRSSRNDGVSRKKKKKSLGFKGGKTKRALIGAGGRILFYPTLFYNLVRFKLQSQFRWWDQIDEYLLMGAVPFRKDVPRLKELGVGGVITLNEPYETLVPSSLYNAYEMEHLVIPTRDYLFAPSIADITQAVNFIHKNALLGKTTYVHCKAGRGRSTVVVLCYLIEHKSMTVATDFEHVRSIRPRVLLHQSQRKAVEEFKRLHSSLSESAFIVTSDV</sequence>
<accession>A0A6D2LQL8</accession>
<dbReference type="GO" id="GO:0004722">
    <property type="term" value="F:protein serine/threonine phosphatase activity"/>
    <property type="evidence" value="ECO:0007669"/>
    <property type="project" value="UniProtKB-EC"/>
</dbReference>
<protein>
    <recommendedName>
        <fullName evidence="19">Tyrosine specific protein phosphatases domain-containing protein</fullName>
    </recommendedName>
</protein>
<organism evidence="17 18">
    <name type="scientific">Microthlaspi erraticum</name>
    <dbReference type="NCBI Taxonomy" id="1685480"/>
    <lineage>
        <taxon>Eukaryota</taxon>
        <taxon>Viridiplantae</taxon>
        <taxon>Streptophyta</taxon>
        <taxon>Embryophyta</taxon>
        <taxon>Tracheophyta</taxon>
        <taxon>Spermatophyta</taxon>
        <taxon>Magnoliopsida</taxon>
        <taxon>eudicotyledons</taxon>
        <taxon>Gunneridae</taxon>
        <taxon>Pentapetalae</taxon>
        <taxon>rosids</taxon>
        <taxon>malvids</taxon>
        <taxon>Brassicales</taxon>
        <taxon>Brassicaceae</taxon>
        <taxon>Coluteocarpeae</taxon>
        <taxon>Microthlaspi</taxon>
    </lineage>
</organism>
<dbReference type="InterPro" id="IPR044596">
    <property type="entry name" value="PTPMT1-like"/>
</dbReference>
<evidence type="ECO:0000256" key="13">
    <source>
        <dbReference type="ARBA" id="ARBA00053902"/>
    </source>
</evidence>
<evidence type="ECO:0000256" key="11">
    <source>
        <dbReference type="ARBA" id="ARBA00048336"/>
    </source>
</evidence>
<keyword evidence="3" id="KW-0444">Lipid biosynthesis</keyword>
<dbReference type="InterPro" id="IPR020422">
    <property type="entry name" value="TYR_PHOSPHATASE_DUAL_dom"/>
</dbReference>
<dbReference type="SMART" id="SM00195">
    <property type="entry name" value="DSPc"/>
    <property type="match status" value="1"/>
</dbReference>
<comment type="caution">
    <text evidence="17">The sequence shown here is derived from an EMBL/GenBank/DDBJ whole genome shotgun (WGS) entry which is preliminary data.</text>
</comment>
<evidence type="ECO:0000313" key="17">
    <source>
        <dbReference type="EMBL" id="CAA7062517.1"/>
    </source>
</evidence>
<dbReference type="GO" id="GO:0008962">
    <property type="term" value="F:phosphatidylglycerophosphatase activity"/>
    <property type="evidence" value="ECO:0007669"/>
    <property type="project" value="UniProtKB-EC"/>
</dbReference>
<keyword evidence="6" id="KW-0443">Lipid metabolism</keyword>
<evidence type="ECO:0000256" key="7">
    <source>
        <dbReference type="ARBA" id="ARBA00023209"/>
    </source>
</evidence>
<comment type="function">
    <text evidence="13">Exhibits phosphatidylglycerophosphate phosphatase activity. Involved in root growth and columella cells organization. May possess protein phosphatase activity.</text>
</comment>
<feature type="domain" description="Tyrosine specific protein phosphatases" evidence="16">
    <location>
        <begin position="136"/>
        <end position="204"/>
    </location>
</feature>
<comment type="catalytic activity">
    <reaction evidence="10">
        <text>O-phospho-L-seryl-[protein] + H2O = L-seryl-[protein] + phosphate</text>
        <dbReference type="Rhea" id="RHEA:20629"/>
        <dbReference type="Rhea" id="RHEA-COMP:9863"/>
        <dbReference type="Rhea" id="RHEA-COMP:11604"/>
        <dbReference type="ChEBI" id="CHEBI:15377"/>
        <dbReference type="ChEBI" id="CHEBI:29999"/>
        <dbReference type="ChEBI" id="CHEBI:43474"/>
        <dbReference type="ChEBI" id="CHEBI:83421"/>
        <dbReference type="EC" id="3.1.3.16"/>
    </reaction>
</comment>
<dbReference type="PROSITE" id="PS00383">
    <property type="entry name" value="TYR_PHOSPHATASE_1"/>
    <property type="match status" value="1"/>
</dbReference>
<comment type="catalytic activity">
    <reaction evidence="11">
        <text>O-phospho-L-threonyl-[protein] + H2O = L-threonyl-[protein] + phosphate</text>
        <dbReference type="Rhea" id="RHEA:47004"/>
        <dbReference type="Rhea" id="RHEA-COMP:11060"/>
        <dbReference type="Rhea" id="RHEA-COMP:11605"/>
        <dbReference type="ChEBI" id="CHEBI:15377"/>
        <dbReference type="ChEBI" id="CHEBI:30013"/>
        <dbReference type="ChEBI" id="CHEBI:43474"/>
        <dbReference type="ChEBI" id="CHEBI:61977"/>
        <dbReference type="EC" id="3.1.3.16"/>
    </reaction>
</comment>
<evidence type="ECO:0000256" key="3">
    <source>
        <dbReference type="ARBA" id="ARBA00022516"/>
    </source>
</evidence>
<name>A0A6D2LQL8_9BRAS</name>
<evidence type="ECO:0000256" key="4">
    <source>
        <dbReference type="ARBA" id="ARBA00022801"/>
    </source>
</evidence>
<reference evidence="17" key="1">
    <citation type="submission" date="2020-01" db="EMBL/GenBank/DDBJ databases">
        <authorList>
            <person name="Mishra B."/>
        </authorList>
    </citation>
    <scope>NUCLEOTIDE SEQUENCE [LARGE SCALE GENOMIC DNA]</scope>
</reference>
<dbReference type="PROSITE" id="PS50056">
    <property type="entry name" value="TYR_PHOSPHATASE_2"/>
    <property type="match status" value="1"/>
</dbReference>
<comment type="catalytic activity">
    <reaction evidence="12">
        <text>a 1,2-diacyl-sn-glycero-3-phospho-(1'-sn-glycero-3'-phosphate) + H2O = a 1,2-diacyl-sn-glycero-3-phospho-(1'-sn-glycerol) + phosphate</text>
        <dbReference type="Rhea" id="RHEA:33751"/>
        <dbReference type="ChEBI" id="CHEBI:15377"/>
        <dbReference type="ChEBI" id="CHEBI:43474"/>
        <dbReference type="ChEBI" id="CHEBI:60110"/>
        <dbReference type="ChEBI" id="CHEBI:64716"/>
        <dbReference type="EC" id="3.1.3.27"/>
    </reaction>
    <physiologicalReaction direction="left-to-right" evidence="12">
        <dbReference type="Rhea" id="RHEA:33752"/>
    </physiologicalReaction>
</comment>
<dbReference type="GO" id="GO:0008654">
    <property type="term" value="P:phospholipid biosynthetic process"/>
    <property type="evidence" value="ECO:0007669"/>
    <property type="project" value="UniProtKB-KW"/>
</dbReference>
<feature type="compositionally biased region" description="Acidic residues" evidence="14">
    <location>
        <begin position="1"/>
        <end position="10"/>
    </location>
</feature>
<evidence type="ECO:0000256" key="9">
    <source>
        <dbReference type="ARBA" id="ARBA00024192"/>
    </source>
</evidence>
<keyword evidence="8" id="KW-1208">Phospholipid metabolism</keyword>
<dbReference type="EMBL" id="CACVBM020001940">
    <property type="protein sequence ID" value="CAA7062517.1"/>
    <property type="molecule type" value="Genomic_DNA"/>
</dbReference>
<evidence type="ECO:0000313" key="18">
    <source>
        <dbReference type="Proteomes" id="UP000467841"/>
    </source>
</evidence>
<dbReference type="CDD" id="cd14524">
    <property type="entry name" value="PTPMT1"/>
    <property type="match status" value="1"/>
</dbReference>
<proteinExistence type="inferred from homology"/>
<dbReference type="PROSITE" id="PS50054">
    <property type="entry name" value="TYR_PHOSPHATASE_DUAL"/>
    <property type="match status" value="1"/>
</dbReference>
<evidence type="ECO:0000256" key="1">
    <source>
        <dbReference type="ARBA" id="ARBA00005189"/>
    </source>
</evidence>
<evidence type="ECO:0000256" key="6">
    <source>
        <dbReference type="ARBA" id="ARBA00023098"/>
    </source>
</evidence>
<dbReference type="FunFam" id="3.90.190.10:FF:000051">
    <property type="entry name" value="Dual specificity phosphatase domain protein"/>
    <property type="match status" value="1"/>
</dbReference>
<dbReference type="Gene3D" id="3.90.190.10">
    <property type="entry name" value="Protein tyrosine phosphatase superfamily"/>
    <property type="match status" value="1"/>
</dbReference>
<comment type="similarity">
    <text evidence="2">Belongs to the protein-tyrosine phosphatase family. Non-receptor class dual specificity subfamily.</text>
</comment>
<feature type="compositionally biased region" description="Basic and acidic residues" evidence="14">
    <location>
        <begin position="11"/>
        <end position="21"/>
    </location>
</feature>
<dbReference type="InterPro" id="IPR016130">
    <property type="entry name" value="Tyr_Pase_AS"/>
</dbReference>
<evidence type="ECO:0000256" key="10">
    <source>
        <dbReference type="ARBA" id="ARBA00047761"/>
    </source>
</evidence>
<gene>
    <name evidence="17" type="ORF">MERR_LOCUS49753</name>
</gene>
<evidence type="ECO:0000259" key="16">
    <source>
        <dbReference type="PROSITE" id="PS50056"/>
    </source>
</evidence>
<dbReference type="InterPro" id="IPR029021">
    <property type="entry name" value="Prot-tyrosine_phosphatase-like"/>
</dbReference>